<proteinExistence type="predicted"/>
<sequence length="66" mass="7942">MDSNYIINRLKSTLYKYPTVQLLKMRMGNLDDFSRSEVVRNLKTEFYKHCNTDIQEPLSELLQRSR</sequence>
<dbReference type="EMBL" id="FNEZ01000004">
    <property type="protein sequence ID" value="SDK14374.1"/>
    <property type="molecule type" value="Genomic_DNA"/>
</dbReference>
<organism evidence="1 2">
    <name type="scientific">Flavobacterium noncentrifugens</name>
    <dbReference type="NCBI Taxonomy" id="1128970"/>
    <lineage>
        <taxon>Bacteria</taxon>
        <taxon>Pseudomonadati</taxon>
        <taxon>Bacteroidota</taxon>
        <taxon>Flavobacteriia</taxon>
        <taxon>Flavobacteriales</taxon>
        <taxon>Flavobacteriaceae</taxon>
        <taxon>Flavobacterium</taxon>
    </lineage>
</organism>
<dbReference type="STRING" id="1128970.SAMN04487935_2591"/>
<protein>
    <submittedName>
        <fullName evidence="1">Uncharacterized protein</fullName>
    </submittedName>
</protein>
<evidence type="ECO:0000313" key="2">
    <source>
        <dbReference type="Proteomes" id="UP000199580"/>
    </source>
</evidence>
<dbReference type="RefSeq" id="WP_091396278.1">
    <property type="nucleotide sequence ID" value="NZ_BKAI01000009.1"/>
</dbReference>
<dbReference type="AlphaFoldDB" id="A0A1G8ZIF9"/>
<reference evidence="1 2" key="1">
    <citation type="submission" date="2016-10" db="EMBL/GenBank/DDBJ databases">
        <authorList>
            <person name="de Groot N.N."/>
        </authorList>
    </citation>
    <scope>NUCLEOTIDE SEQUENCE [LARGE SCALE GENOMIC DNA]</scope>
    <source>
        <strain evidence="1 2">CGMCC 1.10076</strain>
    </source>
</reference>
<name>A0A1G8ZIF9_9FLAO</name>
<dbReference type="Proteomes" id="UP000199580">
    <property type="component" value="Unassembled WGS sequence"/>
</dbReference>
<keyword evidence="2" id="KW-1185">Reference proteome</keyword>
<dbReference type="OrthoDB" id="1373014at2"/>
<gene>
    <name evidence="1" type="ORF">SAMN04487935_2591</name>
</gene>
<evidence type="ECO:0000313" key="1">
    <source>
        <dbReference type="EMBL" id="SDK14374.1"/>
    </source>
</evidence>
<accession>A0A1G8ZIF9</accession>